<protein>
    <submittedName>
        <fullName evidence="1">Uncharacterized protein</fullName>
    </submittedName>
</protein>
<dbReference type="Proteomes" id="UP000499080">
    <property type="component" value="Unassembled WGS sequence"/>
</dbReference>
<keyword evidence="2" id="KW-1185">Reference proteome</keyword>
<gene>
    <name evidence="1" type="ORF">AVEN_171728_1</name>
</gene>
<proteinExistence type="predicted"/>
<evidence type="ECO:0000313" key="1">
    <source>
        <dbReference type="EMBL" id="GBN14624.1"/>
    </source>
</evidence>
<accession>A0A4Y2LJ99</accession>
<dbReference type="AlphaFoldDB" id="A0A4Y2LJ99"/>
<evidence type="ECO:0000313" key="2">
    <source>
        <dbReference type="Proteomes" id="UP000499080"/>
    </source>
</evidence>
<name>A0A4Y2LJ99_ARAVE</name>
<sequence>MYDVRATCCGTSERVRQLLFAYDGSFKMFVLEEEKLPSSSLHEVVQEVTVLKPRFTGFWPSYEGTGSNREKPRFAGFWPSYEGTGSNRGKCLEIPRIFEQNRKHWGQKDPMRVLTG</sequence>
<dbReference type="EMBL" id="BGPR01005926">
    <property type="protein sequence ID" value="GBN14624.1"/>
    <property type="molecule type" value="Genomic_DNA"/>
</dbReference>
<organism evidence="1 2">
    <name type="scientific">Araneus ventricosus</name>
    <name type="common">Orbweaver spider</name>
    <name type="synonym">Epeira ventricosa</name>
    <dbReference type="NCBI Taxonomy" id="182803"/>
    <lineage>
        <taxon>Eukaryota</taxon>
        <taxon>Metazoa</taxon>
        <taxon>Ecdysozoa</taxon>
        <taxon>Arthropoda</taxon>
        <taxon>Chelicerata</taxon>
        <taxon>Arachnida</taxon>
        <taxon>Araneae</taxon>
        <taxon>Araneomorphae</taxon>
        <taxon>Entelegynae</taxon>
        <taxon>Araneoidea</taxon>
        <taxon>Araneidae</taxon>
        <taxon>Araneus</taxon>
    </lineage>
</organism>
<reference evidence="1 2" key="1">
    <citation type="journal article" date="2019" name="Sci. Rep.">
        <title>Orb-weaving spider Araneus ventricosus genome elucidates the spidroin gene catalogue.</title>
        <authorList>
            <person name="Kono N."/>
            <person name="Nakamura H."/>
            <person name="Ohtoshi R."/>
            <person name="Moran D.A.P."/>
            <person name="Shinohara A."/>
            <person name="Yoshida Y."/>
            <person name="Fujiwara M."/>
            <person name="Mori M."/>
            <person name="Tomita M."/>
            <person name="Arakawa K."/>
        </authorList>
    </citation>
    <scope>NUCLEOTIDE SEQUENCE [LARGE SCALE GENOMIC DNA]</scope>
</reference>
<comment type="caution">
    <text evidence="1">The sequence shown here is derived from an EMBL/GenBank/DDBJ whole genome shotgun (WGS) entry which is preliminary data.</text>
</comment>